<evidence type="ECO:0000313" key="2">
    <source>
        <dbReference type="EMBL" id="MFC3834367.1"/>
    </source>
</evidence>
<organism evidence="2 3">
    <name type="scientific">Deinococcus rufus</name>
    <dbReference type="NCBI Taxonomy" id="2136097"/>
    <lineage>
        <taxon>Bacteria</taxon>
        <taxon>Thermotogati</taxon>
        <taxon>Deinococcota</taxon>
        <taxon>Deinococci</taxon>
        <taxon>Deinococcales</taxon>
        <taxon>Deinococcaceae</taxon>
        <taxon>Deinococcus</taxon>
    </lineage>
</organism>
<dbReference type="Proteomes" id="UP001595803">
    <property type="component" value="Unassembled WGS sequence"/>
</dbReference>
<feature type="signal peptide" evidence="1">
    <location>
        <begin position="1"/>
        <end position="31"/>
    </location>
</feature>
<evidence type="ECO:0000313" key="3">
    <source>
        <dbReference type="Proteomes" id="UP001595803"/>
    </source>
</evidence>
<name>A0ABV7ZCI3_9DEIO</name>
<proteinExistence type="predicted"/>
<sequence>MTTNRTTPLVAAALIISFLVGSIVGPTVAQAQGTAASKFPPSKFACVTTVTSTNIAIESCRNAQMACAIAYDNTPNGRPVQLQCK</sequence>
<dbReference type="RefSeq" id="WP_380102931.1">
    <property type="nucleotide sequence ID" value="NZ_JBHRZG010000022.1"/>
</dbReference>
<feature type="chain" id="PRO_5045966502" evidence="1">
    <location>
        <begin position="32"/>
        <end position="85"/>
    </location>
</feature>
<evidence type="ECO:0000256" key="1">
    <source>
        <dbReference type="SAM" id="SignalP"/>
    </source>
</evidence>
<protein>
    <submittedName>
        <fullName evidence="2">Uncharacterized protein</fullName>
    </submittedName>
</protein>
<gene>
    <name evidence="2" type="ORF">ACFOSB_16050</name>
</gene>
<dbReference type="EMBL" id="JBHRZG010000022">
    <property type="protein sequence ID" value="MFC3834367.1"/>
    <property type="molecule type" value="Genomic_DNA"/>
</dbReference>
<accession>A0ABV7ZCI3</accession>
<reference evidence="3" key="1">
    <citation type="journal article" date="2019" name="Int. J. Syst. Evol. Microbiol.">
        <title>The Global Catalogue of Microorganisms (GCM) 10K type strain sequencing project: providing services to taxonomists for standard genome sequencing and annotation.</title>
        <authorList>
            <consortium name="The Broad Institute Genomics Platform"/>
            <consortium name="The Broad Institute Genome Sequencing Center for Infectious Disease"/>
            <person name="Wu L."/>
            <person name="Ma J."/>
        </authorList>
    </citation>
    <scope>NUCLEOTIDE SEQUENCE [LARGE SCALE GENOMIC DNA]</scope>
    <source>
        <strain evidence="3">CCTCC AB 2017081</strain>
    </source>
</reference>
<keyword evidence="1" id="KW-0732">Signal</keyword>
<keyword evidence="3" id="KW-1185">Reference proteome</keyword>
<comment type="caution">
    <text evidence="2">The sequence shown here is derived from an EMBL/GenBank/DDBJ whole genome shotgun (WGS) entry which is preliminary data.</text>
</comment>